<evidence type="ECO:0000256" key="1">
    <source>
        <dbReference type="ARBA" id="ARBA00022723"/>
    </source>
</evidence>
<evidence type="ECO:0000313" key="3">
    <source>
        <dbReference type="EMBL" id="KGM10082.1"/>
    </source>
</evidence>
<evidence type="ECO:0000256" key="2">
    <source>
        <dbReference type="SAM" id="SignalP"/>
    </source>
</evidence>
<dbReference type="CDD" id="cd00371">
    <property type="entry name" value="HMA"/>
    <property type="match status" value="1"/>
</dbReference>
<dbReference type="SUPFAM" id="SSF55008">
    <property type="entry name" value="HMA, heavy metal-associated domain"/>
    <property type="match status" value="1"/>
</dbReference>
<keyword evidence="4" id="KW-1185">Reference proteome</keyword>
<dbReference type="Proteomes" id="UP000029839">
    <property type="component" value="Unassembled WGS sequence"/>
</dbReference>
<dbReference type="AlphaFoldDB" id="A0A0A0BR24"/>
<reference evidence="3 4" key="1">
    <citation type="submission" date="2013-08" db="EMBL/GenBank/DDBJ databases">
        <title>Genome sequencing of Cellulomonas carbonis T26.</title>
        <authorList>
            <person name="Chen F."/>
            <person name="Li Y."/>
            <person name="Wang G."/>
        </authorList>
    </citation>
    <scope>NUCLEOTIDE SEQUENCE [LARGE SCALE GENOMIC DNA]</scope>
    <source>
        <strain evidence="3 4">T26</strain>
    </source>
</reference>
<organism evidence="3 4">
    <name type="scientific">Cellulomonas carbonis T26</name>
    <dbReference type="NCBI Taxonomy" id="947969"/>
    <lineage>
        <taxon>Bacteria</taxon>
        <taxon>Bacillati</taxon>
        <taxon>Actinomycetota</taxon>
        <taxon>Actinomycetes</taxon>
        <taxon>Micrococcales</taxon>
        <taxon>Cellulomonadaceae</taxon>
        <taxon>Cellulomonas</taxon>
    </lineage>
</organism>
<protein>
    <submittedName>
        <fullName evidence="3">Heavy metal transporter</fullName>
    </submittedName>
</protein>
<feature type="signal peptide" evidence="2">
    <location>
        <begin position="1"/>
        <end position="28"/>
    </location>
</feature>
<comment type="caution">
    <text evidence="3">The sequence shown here is derived from an EMBL/GenBank/DDBJ whole genome shotgun (WGS) entry which is preliminary data.</text>
</comment>
<evidence type="ECO:0000313" key="4">
    <source>
        <dbReference type="Proteomes" id="UP000029839"/>
    </source>
</evidence>
<dbReference type="EMBL" id="AXCY01000064">
    <property type="protein sequence ID" value="KGM10082.1"/>
    <property type="molecule type" value="Genomic_DNA"/>
</dbReference>
<gene>
    <name evidence="3" type="ORF">N868_16785</name>
</gene>
<dbReference type="Gene3D" id="3.30.70.100">
    <property type="match status" value="1"/>
</dbReference>
<keyword evidence="1" id="KW-0479">Metal-binding</keyword>
<reference evidence="3 4" key="2">
    <citation type="journal article" date="2015" name="Stand. Genomic Sci.">
        <title>Draft genome sequence of Cellulomonas carbonis T26(T) and comparative analysis of six Cellulomonas genomes.</title>
        <authorList>
            <person name="Zhuang W."/>
            <person name="Zhang S."/>
            <person name="Xia X."/>
            <person name="Wang G."/>
        </authorList>
    </citation>
    <scope>NUCLEOTIDE SEQUENCE [LARGE SCALE GENOMIC DNA]</scope>
    <source>
        <strain evidence="3 4">T26</strain>
    </source>
</reference>
<accession>A0A0A0BR24</accession>
<proteinExistence type="predicted"/>
<dbReference type="InterPro" id="IPR036163">
    <property type="entry name" value="HMA_dom_sf"/>
</dbReference>
<keyword evidence="2" id="KW-0732">Signal</keyword>
<dbReference type="InterPro" id="IPR017969">
    <property type="entry name" value="Heavy-metal-associated_CS"/>
</dbReference>
<dbReference type="PROSITE" id="PS01047">
    <property type="entry name" value="HMA_1"/>
    <property type="match status" value="1"/>
</dbReference>
<sequence length="82" mass="8618">MRRKSYRVWGLTCSACLALLMERVRALAGVRSVGVELVVGGASRLVVLAGSTPQRRAVQAAVEDAGFSLTAPDSTVSAEVSR</sequence>
<feature type="chain" id="PRO_5038991385" evidence="2">
    <location>
        <begin position="29"/>
        <end position="82"/>
    </location>
</feature>
<dbReference type="InterPro" id="IPR006121">
    <property type="entry name" value="HMA_dom"/>
</dbReference>
<dbReference type="GO" id="GO:0046872">
    <property type="term" value="F:metal ion binding"/>
    <property type="evidence" value="ECO:0007669"/>
    <property type="project" value="UniProtKB-KW"/>
</dbReference>
<name>A0A0A0BR24_9CELL</name>